<reference evidence="5" key="1">
    <citation type="journal article" date="2015" name="Proc. Natl. Acad. Sci. U.S.A.">
        <title>Bacterial clade with the ribosomal RNA operon on a small plasmid rather than the chromosome.</title>
        <authorList>
            <person name="Anda M."/>
            <person name="Ohtsubo Y."/>
            <person name="Okubo T."/>
            <person name="Sugawara M."/>
            <person name="Nagata Y."/>
            <person name="Tsuda M."/>
            <person name="Minamisawa K."/>
            <person name="Mitsui H."/>
        </authorList>
    </citation>
    <scope>NUCLEOTIDE SEQUENCE</scope>
    <source>
        <strain evidence="5">JCM 14755</strain>
    </source>
</reference>
<evidence type="ECO:0000256" key="2">
    <source>
        <dbReference type="ARBA" id="ARBA00023125"/>
    </source>
</evidence>
<dbReference type="PANTHER" id="PTHR46796:SF10">
    <property type="entry name" value="TRANSCRIPTIONAL ACTIVATOR FEAR"/>
    <property type="match status" value="1"/>
</dbReference>
<dbReference type="RefSeq" id="WP_062228552.1">
    <property type="nucleotide sequence ID" value="NZ_BBWR01000013.1"/>
</dbReference>
<dbReference type="Pfam" id="PF12833">
    <property type="entry name" value="HTH_18"/>
    <property type="match status" value="1"/>
</dbReference>
<dbReference type="Gene3D" id="2.60.120.10">
    <property type="entry name" value="Jelly Rolls"/>
    <property type="match status" value="1"/>
</dbReference>
<evidence type="ECO:0000256" key="3">
    <source>
        <dbReference type="ARBA" id="ARBA00023163"/>
    </source>
</evidence>
<dbReference type="SMART" id="SM00342">
    <property type="entry name" value="HTH_ARAC"/>
    <property type="match status" value="1"/>
</dbReference>
<dbReference type="InterPro" id="IPR018060">
    <property type="entry name" value="HTH_AraC"/>
</dbReference>
<dbReference type="InterPro" id="IPR009057">
    <property type="entry name" value="Homeodomain-like_sf"/>
</dbReference>
<keyword evidence="1" id="KW-0805">Transcription regulation</keyword>
<feature type="domain" description="HTH araC/xylS-type" evidence="4">
    <location>
        <begin position="142"/>
        <end position="240"/>
    </location>
</feature>
<dbReference type="Gene3D" id="1.10.10.60">
    <property type="entry name" value="Homeodomain-like"/>
    <property type="match status" value="1"/>
</dbReference>
<keyword evidence="2" id="KW-0238">DNA-binding</keyword>
<dbReference type="EMBL" id="LC066376">
    <property type="protein sequence ID" value="BAT27855.1"/>
    <property type="molecule type" value="Genomic_DNA"/>
</dbReference>
<dbReference type="SUPFAM" id="SSF51182">
    <property type="entry name" value="RmlC-like cupins"/>
    <property type="match status" value="1"/>
</dbReference>
<dbReference type="GO" id="GO:0003700">
    <property type="term" value="F:DNA-binding transcription factor activity"/>
    <property type="evidence" value="ECO:0007669"/>
    <property type="project" value="InterPro"/>
</dbReference>
<evidence type="ECO:0000259" key="4">
    <source>
        <dbReference type="PROSITE" id="PS01124"/>
    </source>
</evidence>
<dbReference type="InterPro" id="IPR011051">
    <property type="entry name" value="RmlC_Cupin_sf"/>
</dbReference>
<dbReference type="AlphaFoldDB" id="A0A0P0Z1D1"/>
<keyword evidence="3" id="KW-0804">Transcription</keyword>
<dbReference type="PROSITE" id="PS01124">
    <property type="entry name" value="HTH_ARAC_FAMILY_2"/>
    <property type="match status" value="1"/>
</dbReference>
<dbReference type="PANTHER" id="PTHR46796">
    <property type="entry name" value="HTH-TYPE TRANSCRIPTIONAL ACTIVATOR RHAS-RELATED"/>
    <property type="match status" value="1"/>
</dbReference>
<dbReference type="GO" id="GO:0043565">
    <property type="term" value="F:sequence-specific DNA binding"/>
    <property type="evidence" value="ECO:0007669"/>
    <property type="project" value="InterPro"/>
</dbReference>
<name>A0A0P0Z1D1_9HYPH</name>
<sequence length="243" mass="26144">MGTVVEIRSYAGEVAHHRHAYHHIILPLRGRLEIETERRGGAVAGDLAAFVPAGAQHAFAAPGANAFLVLDLPADRLQADAPPFFPIGPDLRALMQLAAMRHRAAGAAPFRTRDGIDAFATLVLEAACLPAGAPDRVELALRRALHFMAQRLGEPIRSTDIARAAGLSVTRLHAAFRSRRDTTPHEALTALRLDKAEALLRDPALSIAEIAARCGLGDQSSATRIFRRARSTTPAAIRRAMRS</sequence>
<evidence type="ECO:0000313" key="5">
    <source>
        <dbReference type="EMBL" id="BAT27855.1"/>
    </source>
</evidence>
<accession>A0A0P0Z1D1</accession>
<organism evidence="5">
    <name type="scientific">Aureimonas frigidaquae</name>
    <dbReference type="NCBI Taxonomy" id="424757"/>
    <lineage>
        <taxon>Bacteria</taxon>
        <taxon>Pseudomonadati</taxon>
        <taxon>Pseudomonadota</taxon>
        <taxon>Alphaproteobacteria</taxon>
        <taxon>Hyphomicrobiales</taxon>
        <taxon>Aurantimonadaceae</taxon>
        <taxon>Aureimonas</taxon>
    </lineage>
</organism>
<dbReference type="OrthoDB" id="110167at2"/>
<dbReference type="InterPro" id="IPR050204">
    <property type="entry name" value="AraC_XylS_family_regulators"/>
</dbReference>
<dbReference type="InterPro" id="IPR014710">
    <property type="entry name" value="RmlC-like_jellyroll"/>
</dbReference>
<dbReference type="SUPFAM" id="SSF46689">
    <property type="entry name" value="Homeodomain-like"/>
    <property type="match status" value="2"/>
</dbReference>
<proteinExistence type="predicted"/>
<evidence type="ECO:0000256" key="1">
    <source>
        <dbReference type="ARBA" id="ARBA00023015"/>
    </source>
</evidence>
<protein>
    <submittedName>
        <fullName evidence="5">Transcriptional regulator, AraC family</fullName>
    </submittedName>
</protein>